<keyword evidence="3" id="KW-0804">Transcription</keyword>
<evidence type="ECO:0000313" key="6">
    <source>
        <dbReference type="Proteomes" id="UP000186406"/>
    </source>
</evidence>
<dbReference type="Proteomes" id="UP000186406">
    <property type="component" value="Unassembled WGS sequence"/>
</dbReference>
<evidence type="ECO:0000256" key="3">
    <source>
        <dbReference type="ARBA" id="ARBA00023163"/>
    </source>
</evidence>
<dbReference type="STRING" id="1123029.SAMN02745172_03975"/>
<gene>
    <name evidence="5" type="ORF">SAMN02745172_03975</name>
</gene>
<evidence type="ECO:0000313" key="5">
    <source>
        <dbReference type="EMBL" id="SHO67299.1"/>
    </source>
</evidence>
<dbReference type="GO" id="GO:0005829">
    <property type="term" value="C:cytosol"/>
    <property type="evidence" value="ECO:0007669"/>
    <property type="project" value="TreeGrafter"/>
</dbReference>
<dbReference type="InterPro" id="IPR009057">
    <property type="entry name" value="Homeodomain-like_sf"/>
</dbReference>
<dbReference type="SMART" id="SM00342">
    <property type="entry name" value="HTH_ARAC"/>
    <property type="match status" value="1"/>
</dbReference>
<organism evidence="5 6">
    <name type="scientific">Pseudoxanthobacter soli DSM 19599</name>
    <dbReference type="NCBI Taxonomy" id="1123029"/>
    <lineage>
        <taxon>Bacteria</taxon>
        <taxon>Pseudomonadati</taxon>
        <taxon>Pseudomonadota</taxon>
        <taxon>Alphaproteobacteria</taxon>
        <taxon>Hyphomicrobiales</taxon>
        <taxon>Segnochrobactraceae</taxon>
        <taxon>Pseudoxanthobacter</taxon>
    </lineage>
</organism>
<dbReference type="SUPFAM" id="SSF46689">
    <property type="entry name" value="Homeodomain-like"/>
    <property type="match status" value="1"/>
</dbReference>
<dbReference type="InterPro" id="IPR018060">
    <property type="entry name" value="HTH_AraC"/>
</dbReference>
<dbReference type="InterPro" id="IPR032687">
    <property type="entry name" value="AraC-type_N"/>
</dbReference>
<evidence type="ECO:0000259" key="4">
    <source>
        <dbReference type="PROSITE" id="PS01124"/>
    </source>
</evidence>
<sequence>MWDRHPVSLSLIHMLPDVAARRGLALPPLLARAGIARDIAPDRTVARAQVATVLLEMARHAGEAEIGLDLAAAADPSRLGLMGHALFSGRTLRECLHAQAAHMPTFQRGVSLALDERDGRAHWRHVLADSDPEHARVLNEGIAGFVVRALRAIAGDAGGAIHVGLPHRALAPMRTYEDKLGSDVSFASGAGVAVSFDAAWLDRPNPFFARNRLSPEIAALPLPGRGFLIDDAGLIEALRLIIAAAALSGTLSLPDAARSLGLPPRSLQRRLASLGTSFEMLVDEWRREAARRHLADPALSVGSITRLLGYRDPAHFVRAFRRWEGEAPVAYRKVLLARNGN</sequence>
<dbReference type="PANTHER" id="PTHR47894">
    <property type="entry name" value="HTH-TYPE TRANSCRIPTIONAL REGULATOR GADX"/>
    <property type="match status" value="1"/>
</dbReference>
<dbReference type="Pfam" id="PF12625">
    <property type="entry name" value="Arabinose_bd"/>
    <property type="match status" value="1"/>
</dbReference>
<accession>A0A1M7ZR59</accession>
<keyword evidence="2 5" id="KW-0238">DNA-binding</keyword>
<evidence type="ECO:0000256" key="2">
    <source>
        <dbReference type="ARBA" id="ARBA00023125"/>
    </source>
</evidence>
<dbReference type="AlphaFoldDB" id="A0A1M7ZR59"/>
<name>A0A1M7ZR59_9HYPH</name>
<dbReference type="Pfam" id="PF12833">
    <property type="entry name" value="HTH_18"/>
    <property type="match status" value="1"/>
</dbReference>
<feature type="domain" description="HTH araC/xylS-type" evidence="4">
    <location>
        <begin position="236"/>
        <end position="334"/>
    </location>
</feature>
<dbReference type="GO" id="GO:0003700">
    <property type="term" value="F:DNA-binding transcription factor activity"/>
    <property type="evidence" value="ECO:0007669"/>
    <property type="project" value="InterPro"/>
</dbReference>
<proteinExistence type="predicted"/>
<dbReference type="Gene3D" id="1.10.10.60">
    <property type="entry name" value="Homeodomain-like"/>
    <property type="match status" value="1"/>
</dbReference>
<keyword evidence="6" id="KW-1185">Reference proteome</keyword>
<dbReference type="PANTHER" id="PTHR47894:SF1">
    <property type="entry name" value="HTH-TYPE TRANSCRIPTIONAL REGULATOR VQSM"/>
    <property type="match status" value="1"/>
</dbReference>
<dbReference type="RefSeq" id="WP_210215479.1">
    <property type="nucleotide sequence ID" value="NZ_FRXO01000012.1"/>
</dbReference>
<dbReference type="GO" id="GO:0000976">
    <property type="term" value="F:transcription cis-regulatory region binding"/>
    <property type="evidence" value="ECO:0007669"/>
    <property type="project" value="TreeGrafter"/>
</dbReference>
<protein>
    <submittedName>
        <fullName evidence="5">AraC-type DNA-binding protein</fullName>
    </submittedName>
</protein>
<dbReference type="PROSITE" id="PS01124">
    <property type="entry name" value="HTH_ARAC_FAMILY_2"/>
    <property type="match status" value="1"/>
</dbReference>
<reference evidence="5 6" key="1">
    <citation type="submission" date="2016-12" db="EMBL/GenBank/DDBJ databases">
        <authorList>
            <person name="Song W.-J."/>
            <person name="Kurnit D.M."/>
        </authorList>
    </citation>
    <scope>NUCLEOTIDE SEQUENCE [LARGE SCALE GENOMIC DNA]</scope>
    <source>
        <strain evidence="5 6">DSM 19599</strain>
    </source>
</reference>
<keyword evidence="1" id="KW-0805">Transcription regulation</keyword>
<evidence type="ECO:0000256" key="1">
    <source>
        <dbReference type="ARBA" id="ARBA00023015"/>
    </source>
</evidence>
<dbReference type="EMBL" id="FRXO01000012">
    <property type="protein sequence ID" value="SHO67299.1"/>
    <property type="molecule type" value="Genomic_DNA"/>
</dbReference>